<sequence>MPRTQPNLEQWNGLYEMARYSERWQKDRLNAWKEEYEEGRWRPDVRMLEEEEQSFVKELVRCLAGEGRVTLEAVDGQKMQWQVEMGGGG</sequence>
<reference evidence="1 2" key="1">
    <citation type="submission" date="2021-02" db="EMBL/GenBank/DDBJ databases">
        <title>Pan-genome distribution and transcriptional activeness of fungal secondary metabolism genes in Aspergillus section Fumigati.</title>
        <authorList>
            <person name="Takahashi H."/>
            <person name="Umemura M."/>
            <person name="Ninomiya A."/>
            <person name="Kusuya Y."/>
            <person name="Urayama S."/>
            <person name="Shimizu M."/>
            <person name="Watanabe A."/>
            <person name="Kamei K."/>
            <person name="Yaguchi T."/>
            <person name="Hagiwara D."/>
        </authorList>
    </citation>
    <scope>NUCLEOTIDE SEQUENCE [LARGE SCALE GENOMIC DNA]</scope>
    <source>
        <strain evidence="1 2">IFM 47045</strain>
    </source>
</reference>
<dbReference type="RefSeq" id="XP_043129506.1">
    <property type="nucleotide sequence ID" value="XM_043273571.1"/>
</dbReference>
<keyword evidence="2" id="KW-1185">Reference proteome</keyword>
<protein>
    <submittedName>
        <fullName evidence="1">Uncharacterized protein</fullName>
    </submittedName>
</protein>
<dbReference type="Proteomes" id="UP000710440">
    <property type="component" value="Unassembled WGS sequence"/>
</dbReference>
<dbReference type="GeneID" id="66929949"/>
<dbReference type="OrthoDB" id="626167at2759"/>
<gene>
    <name evidence="1" type="ORF">Aspvir_001967</name>
</gene>
<organism evidence="1 2">
    <name type="scientific">Aspergillus viridinutans</name>
    <dbReference type="NCBI Taxonomy" id="75553"/>
    <lineage>
        <taxon>Eukaryota</taxon>
        <taxon>Fungi</taxon>
        <taxon>Dikarya</taxon>
        <taxon>Ascomycota</taxon>
        <taxon>Pezizomycotina</taxon>
        <taxon>Eurotiomycetes</taxon>
        <taxon>Eurotiomycetidae</taxon>
        <taxon>Eurotiales</taxon>
        <taxon>Aspergillaceae</taxon>
        <taxon>Aspergillus</taxon>
        <taxon>Aspergillus subgen. Fumigati</taxon>
    </lineage>
</organism>
<dbReference type="EMBL" id="BOPL01000010">
    <property type="protein sequence ID" value="GIK06320.1"/>
    <property type="molecule type" value="Genomic_DNA"/>
</dbReference>
<name>A0A9P3C077_ASPVI</name>
<evidence type="ECO:0000313" key="2">
    <source>
        <dbReference type="Proteomes" id="UP000710440"/>
    </source>
</evidence>
<proteinExistence type="predicted"/>
<accession>A0A9P3C077</accession>
<comment type="caution">
    <text evidence="1">The sequence shown here is derived from an EMBL/GenBank/DDBJ whole genome shotgun (WGS) entry which is preliminary data.</text>
</comment>
<dbReference type="AlphaFoldDB" id="A0A9P3C077"/>
<evidence type="ECO:0000313" key="1">
    <source>
        <dbReference type="EMBL" id="GIK06320.1"/>
    </source>
</evidence>